<gene>
    <name evidence="2" type="ORF">PIB30_104108</name>
</gene>
<evidence type="ECO:0000256" key="1">
    <source>
        <dbReference type="SAM" id="MobiDB-lite"/>
    </source>
</evidence>
<sequence length="107" mass="11928">VSDATRMTIALNLVTYEYNQIGDMISERAMHYWDLEMIKSQKKGKKKTRATEIRERDSGRGMPPGTVNGVRRGERWPSSAVGGGVSSGFGRGWGLMRFGGKQLSFEL</sequence>
<evidence type="ECO:0000313" key="2">
    <source>
        <dbReference type="EMBL" id="MED6178062.1"/>
    </source>
</evidence>
<feature type="compositionally biased region" description="Basic and acidic residues" evidence="1">
    <location>
        <begin position="49"/>
        <end position="59"/>
    </location>
</feature>
<dbReference type="Proteomes" id="UP001341840">
    <property type="component" value="Unassembled WGS sequence"/>
</dbReference>
<reference evidence="2 3" key="1">
    <citation type="journal article" date="2023" name="Plants (Basel)">
        <title>Bridging the Gap: Combining Genomics and Transcriptomics Approaches to Understand Stylosanthes scabra, an Orphan Legume from the Brazilian Caatinga.</title>
        <authorList>
            <person name="Ferreira-Neto J.R.C."/>
            <person name="da Silva M.D."/>
            <person name="Binneck E."/>
            <person name="de Melo N.F."/>
            <person name="da Silva R.H."/>
            <person name="de Melo A.L.T.M."/>
            <person name="Pandolfi V."/>
            <person name="Bustamante F.O."/>
            <person name="Brasileiro-Vidal A.C."/>
            <person name="Benko-Iseppon A.M."/>
        </authorList>
    </citation>
    <scope>NUCLEOTIDE SEQUENCE [LARGE SCALE GENOMIC DNA]</scope>
    <source>
        <tissue evidence="2">Leaves</tissue>
    </source>
</reference>
<name>A0ABU6VYM7_9FABA</name>
<proteinExistence type="predicted"/>
<evidence type="ECO:0000313" key="3">
    <source>
        <dbReference type="Proteomes" id="UP001341840"/>
    </source>
</evidence>
<organism evidence="2 3">
    <name type="scientific">Stylosanthes scabra</name>
    <dbReference type="NCBI Taxonomy" id="79078"/>
    <lineage>
        <taxon>Eukaryota</taxon>
        <taxon>Viridiplantae</taxon>
        <taxon>Streptophyta</taxon>
        <taxon>Embryophyta</taxon>
        <taxon>Tracheophyta</taxon>
        <taxon>Spermatophyta</taxon>
        <taxon>Magnoliopsida</taxon>
        <taxon>eudicotyledons</taxon>
        <taxon>Gunneridae</taxon>
        <taxon>Pentapetalae</taxon>
        <taxon>rosids</taxon>
        <taxon>fabids</taxon>
        <taxon>Fabales</taxon>
        <taxon>Fabaceae</taxon>
        <taxon>Papilionoideae</taxon>
        <taxon>50 kb inversion clade</taxon>
        <taxon>dalbergioids sensu lato</taxon>
        <taxon>Dalbergieae</taxon>
        <taxon>Pterocarpus clade</taxon>
        <taxon>Stylosanthes</taxon>
    </lineage>
</organism>
<accession>A0ABU6VYM7</accession>
<protein>
    <submittedName>
        <fullName evidence="2">Uncharacterized protein</fullName>
    </submittedName>
</protein>
<dbReference type="EMBL" id="JASCZI010154560">
    <property type="protein sequence ID" value="MED6178062.1"/>
    <property type="molecule type" value="Genomic_DNA"/>
</dbReference>
<feature type="region of interest" description="Disordered" evidence="1">
    <location>
        <begin position="41"/>
        <end position="81"/>
    </location>
</feature>
<keyword evidence="3" id="KW-1185">Reference proteome</keyword>
<comment type="caution">
    <text evidence="2">The sequence shown here is derived from an EMBL/GenBank/DDBJ whole genome shotgun (WGS) entry which is preliminary data.</text>
</comment>
<feature type="non-terminal residue" evidence="2">
    <location>
        <position position="1"/>
    </location>
</feature>